<feature type="region of interest" description="Disordered" evidence="1">
    <location>
        <begin position="1"/>
        <end position="25"/>
    </location>
</feature>
<feature type="compositionally biased region" description="Basic and acidic residues" evidence="1">
    <location>
        <begin position="7"/>
        <end position="16"/>
    </location>
</feature>
<protein>
    <submittedName>
        <fullName evidence="2">Uncharacterized protein</fullName>
    </submittedName>
</protein>
<keyword evidence="3" id="KW-1185">Reference proteome</keyword>
<evidence type="ECO:0000313" key="3">
    <source>
        <dbReference type="Proteomes" id="UP001431783"/>
    </source>
</evidence>
<feature type="compositionally biased region" description="Basic residues" evidence="1">
    <location>
        <begin position="121"/>
        <end position="131"/>
    </location>
</feature>
<feature type="compositionally biased region" description="Polar residues" evidence="1">
    <location>
        <begin position="66"/>
        <end position="86"/>
    </location>
</feature>
<proteinExistence type="predicted"/>
<reference evidence="2 3" key="1">
    <citation type="submission" date="2023-03" db="EMBL/GenBank/DDBJ databases">
        <title>Genome insight into feeding habits of ladybird beetles.</title>
        <authorList>
            <person name="Li H.-S."/>
            <person name="Huang Y.-H."/>
            <person name="Pang H."/>
        </authorList>
    </citation>
    <scope>NUCLEOTIDE SEQUENCE [LARGE SCALE GENOMIC DNA]</scope>
    <source>
        <strain evidence="2">SYSU_2023b</strain>
        <tissue evidence="2">Whole body</tissue>
    </source>
</reference>
<name>A0AAW1UFC6_9CUCU</name>
<sequence length="141" mass="15894">MNSEVSRNSKDEKEPLNNEEVANDVEAAIEAEMMGAEETHVRFEVSVEECTSPEEDVTLEQCELNKMSSSSNISTRHLSKSTSELSSPREMPEARPSSAASPGNTHMSVYQKAHSFISQLKHRWGHGKKRTERPYEIAWKT</sequence>
<evidence type="ECO:0000313" key="2">
    <source>
        <dbReference type="EMBL" id="KAK9878536.1"/>
    </source>
</evidence>
<comment type="caution">
    <text evidence="2">The sequence shown here is derived from an EMBL/GenBank/DDBJ whole genome shotgun (WGS) entry which is preliminary data.</text>
</comment>
<dbReference type="Proteomes" id="UP001431783">
    <property type="component" value="Unassembled WGS sequence"/>
</dbReference>
<organism evidence="2 3">
    <name type="scientific">Henosepilachna vigintioctopunctata</name>
    <dbReference type="NCBI Taxonomy" id="420089"/>
    <lineage>
        <taxon>Eukaryota</taxon>
        <taxon>Metazoa</taxon>
        <taxon>Ecdysozoa</taxon>
        <taxon>Arthropoda</taxon>
        <taxon>Hexapoda</taxon>
        <taxon>Insecta</taxon>
        <taxon>Pterygota</taxon>
        <taxon>Neoptera</taxon>
        <taxon>Endopterygota</taxon>
        <taxon>Coleoptera</taxon>
        <taxon>Polyphaga</taxon>
        <taxon>Cucujiformia</taxon>
        <taxon>Coccinelloidea</taxon>
        <taxon>Coccinellidae</taxon>
        <taxon>Epilachninae</taxon>
        <taxon>Epilachnini</taxon>
        <taxon>Henosepilachna</taxon>
    </lineage>
</organism>
<feature type="region of interest" description="Disordered" evidence="1">
    <location>
        <begin position="121"/>
        <end position="141"/>
    </location>
</feature>
<feature type="region of interest" description="Disordered" evidence="1">
    <location>
        <begin position="66"/>
        <end position="105"/>
    </location>
</feature>
<dbReference type="AlphaFoldDB" id="A0AAW1UFC6"/>
<evidence type="ECO:0000256" key="1">
    <source>
        <dbReference type="SAM" id="MobiDB-lite"/>
    </source>
</evidence>
<gene>
    <name evidence="2" type="ORF">WA026_022433</name>
</gene>
<accession>A0AAW1UFC6</accession>
<dbReference type="EMBL" id="JARQZJ010000049">
    <property type="protein sequence ID" value="KAK9878536.1"/>
    <property type="molecule type" value="Genomic_DNA"/>
</dbReference>